<comment type="caution">
    <text evidence="1">The sequence shown here is derived from an EMBL/GenBank/DDBJ whole genome shotgun (WGS) entry which is preliminary data.</text>
</comment>
<protein>
    <submittedName>
        <fullName evidence="1">CGNR zinc finger domain-containing protein</fullName>
    </submittedName>
</protein>
<proteinExistence type="predicted"/>
<evidence type="ECO:0000313" key="2">
    <source>
        <dbReference type="Proteomes" id="UP001202289"/>
    </source>
</evidence>
<sequence length="182" mass="21580">MSNNQTAPEMLESIRVFLNTWRIPNETREPVDFFESEEDIHQFMMEKWNEKLPFGSVREVKHFRDTIREAVEKRKPLKPLFEKYPLQVMTMDEADMITYKAIGEENLYTFLLRIIVLAITDKQWERLKACPDCKWVFYDQSRNGSKRWCGMYAEGEAGRACGTIAKVKRHRAKRKATSSYIK</sequence>
<keyword evidence="2" id="KW-1185">Reference proteome</keyword>
<accession>A0ACC6AAA8</accession>
<reference evidence="1" key="1">
    <citation type="submission" date="2022-05" db="EMBL/GenBank/DDBJ databases">
        <title>Comparative Genomics of Spacecraft Associated Microbes.</title>
        <authorList>
            <person name="Tran M.T."/>
            <person name="Wright A."/>
            <person name="Seuylemezian A."/>
            <person name="Eisen J."/>
            <person name="Coil D."/>
        </authorList>
    </citation>
    <scope>NUCLEOTIDE SEQUENCE</scope>
    <source>
        <strain evidence="1">FAIRING 10M-2.2</strain>
    </source>
</reference>
<evidence type="ECO:0000313" key="1">
    <source>
        <dbReference type="EMBL" id="MCM3737815.1"/>
    </source>
</evidence>
<organism evidence="1 2">
    <name type="scientific">Bacillus cytotoxicus</name>
    <dbReference type="NCBI Taxonomy" id="580165"/>
    <lineage>
        <taxon>Bacteria</taxon>
        <taxon>Bacillati</taxon>
        <taxon>Bacillota</taxon>
        <taxon>Bacilli</taxon>
        <taxon>Bacillales</taxon>
        <taxon>Bacillaceae</taxon>
        <taxon>Bacillus</taxon>
        <taxon>Bacillus cereus group</taxon>
    </lineage>
</organism>
<dbReference type="Proteomes" id="UP001202289">
    <property type="component" value="Unassembled WGS sequence"/>
</dbReference>
<dbReference type="EMBL" id="JAMBOP010000029">
    <property type="protein sequence ID" value="MCM3737815.1"/>
    <property type="molecule type" value="Genomic_DNA"/>
</dbReference>
<name>A0ACC6AAA8_9BACI</name>
<gene>
    <name evidence="1" type="ORF">M3215_18995</name>
</gene>